<proteinExistence type="predicted"/>
<gene>
    <name evidence="2" type="ORF">BI49514_02397</name>
</gene>
<sequence>MSASEARSKVLKYASRVVKEVRYYPLDVVGARAVKRREEEQVGLGPVDREELDALSERPMRNELAAVKRMRLGDGLIAGFHGIPMFWAMGCVFTVLLMLGGPWSVFSGSGFGYGFLGGVLNGMAGAAVTGVLYLLEFQLARAEKDSLANYCEMLEAGAASTLVGHSEILWAAELISEAETSMREIQSAGLSTTDAETKLVRLVELSMMLASSLEQIIFIRTVDERILTGLTDAEIQADDDLWQIWADNERTEIEFEATWADWQSTQRELIGHVRGLSQEARRAKALLEAAGRNAQRRTREG</sequence>
<keyword evidence="1" id="KW-1133">Transmembrane helix</keyword>
<keyword evidence="1" id="KW-0812">Transmembrane</keyword>
<keyword evidence="3" id="KW-1185">Reference proteome</keyword>
<protein>
    <submittedName>
        <fullName evidence="2">Uncharacterized protein</fullName>
    </submittedName>
</protein>
<reference evidence="3" key="1">
    <citation type="submission" date="2017-03" db="EMBL/GenBank/DDBJ databases">
        <authorList>
            <person name="Monnet C."/>
        </authorList>
    </citation>
    <scope>NUCLEOTIDE SEQUENCE [LARGE SCALE GENOMIC DNA]</scope>
    <source>
        <strain evidence="3">ATCC 49514</strain>
    </source>
</reference>
<evidence type="ECO:0000313" key="3">
    <source>
        <dbReference type="Proteomes" id="UP000234382"/>
    </source>
</evidence>
<dbReference type="EMBL" id="FXYX01000018">
    <property type="protein sequence ID" value="SMX91405.1"/>
    <property type="molecule type" value="Genomic_DNA"/>
</dbReference>
<organism evidence="2 3">
    <name type="scientific">Brevibacterium iodinum ATCC 49514</name>
    <dbReference type="NCBI Taxonomy" id="1255616"/>
    <lineage>
        <taxon>Bacteria</taxon>
        <taxon>Bacillati</taxon>
        <taxon>Actinomycetota</taxon>
        <taxon>Actinomycetes</taxon>
        <taxon>Micrococcales</taxon>
        <taxon>Brevibacteriaceae</taxon>
        <taxon>Brevibacterium</taxon>
    </lineage>
</organism>
<feature type="transmembrane region" description="Helical" evidence="1">
    <location>
        <begin position="111"/>
        <end position="135"/>
    </location>
</feature>
<dbReference type="AlphaFoldDB" id="A0A2H1JV41"/>
<evidence type="ECO:0000313" key="2">
    <source>
        <dbReference type="EMBL" id="SMX91405.1"/>
    </source>
</evidence>
<dbReference type="Proteomes" id="UP000234382">
    <property type="component" value="Unassembled WGS sequence"/>
</dbReference>
<name>A0A2H1JV41_9MICO</name>
<keyword evidence="1" id="KW-0472">Membrane</keyword>
<accession>A0A2H1JV41</accession>
<feature type="transmembrane region" description="Helical" evidence="1">
    <location>
        <begin position="76"/>
        <end position="99"/>
    </location>
</feature>
<evidence type="ECO:0000256" key="1">
    <source>
        <dbReference type="SAM" id="Phobius"/>
    </source>
</evidence>